<dbReference type="PANTHER" id="PTHR30126:SF40">
    <property type="entry name" value="HTH-TYPE TRANSCRIPTIONAL REGULATOR GLTR"/>
    <property type="match status" value="1"/>
</dbReference>
<dbReference type="Pfam" id="PF03466">
    <property type="entry name" value="LysR_substrate"/>
    <property type="match status" value="1"/>
</dbReference>
<proteinExistence type="inferred from homology"/>
<evidence type="ECO:0000313" key="6">
    <source>
        <dbReference type="EMBL" id="RKG35127.1"/>
    </source>
</evidence>
<dbReference type="GO" id="GO:0003700">
    <property type="term" value="F:DNA-binding transcription factor activity"/>
    <property type="evidence" value="ECO:0007669"/>
    <property type="project" value="InterPro"/>
</dbReference>
<dbReference type="CDD" id="cd05466">
    <property type="entry name" value="PBP2_LTTR_substrate"/>
    <property type="match status" value="1"/>
</dbReference>
<dbReference type="PANTHER" id="PTHR30126">
    <property type="entry name" value="HTH-TYPE TRANSCRIPTIONAL REGULATOR"/>
    <property type="match status" value="1"/>
</dbReference>
<protein>
    <submittedName>
        <fullName evidence="6">LysR family transcriptional regulator</fullName>
    </submittedName>
</protein>
<dbReference type="SUPFAM" id="SSF46785">
    <property type="entry name" value="Winged helix' DNA-binding domain"/>
    <property type="match status" value="1"/>
</dbReference>
<dbReference type="Gene3D" id="1.10.10.10">
    <property type="entry name" value="Winged helix-like DNA-binding domain superfamily/Winged helix DNA-binding domain"/>
    <property type="match status" value="1"/>
</dbReference>
<dbReference type="FunFam" id="1.10.10.10:FF:000001">
    <property type="entry name" value="LysR family transcriptional regulator"/>
    <property type="match status" value="1"/>
</dbReference>
<feature type="domain" description="HTH lysR-type" evidence="5">
    <location>
        <begin position="2"/>
        <end position="59"/>
    </location>
</feature>
<comment type="caution">
    <text evidence="6">The sequence shown here is derived from an EMBL/GenBank/DDBJ whole genome shotgun (WGS) entry which is preliminary data.</text>
</comment>
<dbReference type="EMBL" id="RAXU01000004">
    <property type="protein sequence ID" value="RKG35127.1"/>
    <property type="molecule type" value="Genomic_DNA"/>
</dbReference>
<dbReference type="InterPro" id="IPR036390">
    <property type="entry name" value="WH_DNA-bd_sf"/>
</dbReference>
<name>A0A3A8EJP6_9GAMM</name>
<evidence type="ECO:0000256" key="4">
    <source>
        <dbReference type="ARBA" id="ARBA00023163"/>
    </source>
</evidence>
<dbReference type="Proteomes" id="UP000269001">
    <property type="component" value="Unassembled WGS sequence"/>
</dbReference>
<accession>A0A3A8EJP6</accession>
<dbReference type="Gene3D" id="3.40.190.290">
    <property type="match status" value="1"/>
</dbReference>
<dbReference type="RefSeq" id="WP_120369415.1">
    <property type="nucleotide sequence ID" value="NZ_BKYM01000009.1"/>
</dbReference>
<organism evidence="6 7">
    <name type="scientific">Acinetobacter guerrae</name>
    <dbReference type="NCBI Taxonomy" id="1843371"/>
    <lineage>
        <taxon>Bacteria</taxon>
        <taxon>Pseudomonadati</taxon>
        <taxon>Pseudomonadota</taxon>
        <taxon>Gammaproteobacteria</taxon>
        <taxon>Moraxellales</taxon>
        <taxon>Moraxellaceae</taxon>
        <taxon>Acinetobacter</taxon>
    </lineage>
</organism>
<dbReference type="InterPro" id="IPR005119">
    <property type="entry name" value="LysR_subst-bd"/>
</dbReference>
<dbReference type="InterPro" id="IPR000847">
    <property type="entry name" value="LysR_HTH_N"/>
</dbReference>
<dbReference type="SUPFAM" id="SSF53850">
    <property type="entry name" value="Periplasmic binding protein-like II"/>
    <property type="match status" value="1"/>
</dbReference>
<keyword evidence="7" id="KW-1185">Reference proteome</keyword>
<dbReference type="InterPro" id="IPR036388">
    <property type="entry name" value="WH-like_DNA-bd_sf"/>
</dbReference>
<comment type="similarity">
    <text evidence="1">Belongs to the LysR transcriptional regulatory family.</text>
</comment>
<dbReference type="GO" id="GO:0000976">
    <property type="term" value="F:transcription cis-regulatory region binding"/>
    <property type="evidence" value="ECO:0007669"/>
    <property type="project" value="TreeGrafter"/>
</dbReference>
<sequence length="301" mass="34718">MITFKQMEALTWICKLGSFEAAADKLHMSQSAISKRIHELESSFDIEIFDRSNRNAKLTEQGRELLIYCQEILERRDVMLEKVSDKKVLISRLRLGVTELTAMTWLPDFIEKIRQIYPKVHIEPTVEVSRVLFEQIINDQLDIIIAPDMYDDVRLKSLPLKSVENVWMCSPKLIAKNKNIDFEQASREKFSFFVQGATSGTGLIYERYFLSQKITLNKNIICNSLMAQLGLTISGMGITYLPLKPLENLINQDKLRVLNFNPRLPMIKYSAIYRSDRDSGIVPEIAEIAQRTSNFEKFLIG</sequence>
<dbReference type="PROSITE" id="PS50931">
    <property type="entry name" value="HTH_LYSR"/>
    <property type="match status" value="1"/>
</dbReference>
<gene>
    <name evidence="6" type="ORF">D7V21_04915</name>
</gene>
<dbReference type="PRINTS" id="PR00039">
    <property type="entry name" value="HTHLYSR"/>
</dbReference>
<keyword evidence="2" id="KW-0805">Transcription regulation</keyword>
<dbReference type="OrthoDB" id="646694at2"/>
<evidence type="ECO:0000256" key="2">
    <source>
        <dbReference type="ARBA" id="ARBA00023015"/>
    </source>
</evidence>
<evidence type="ECO:0000256" key="3">
    <source>
        <dbReference type="ARBA" id="ARBA00023125"/>
    </source>
</evidence>
<reference evidence="6 7" key="1">
    <citation type="submission" date="2018-09" db="EMBL/GenBank/DDBJ databases">
        <title>The draft genome of Acinetobacter spp. strains.</title>
        <authorList>
            <person name="Qin J."/>
            <person name="Feng Y."/>
            <person name="Zong Z."/>
        </authorList>
    </citation>
    <scope>NUCLEOTIDE SEQUENCE [LARGE SCALE GENOMIC DNA]</scope>
    <source>
        <strain evidence="6 7">WCHAc060096</strain>
    </source>
</reference>
<evidence type="ECO:0000313" key="7">
    <source>
        <dbReference type="Proteomes" id="UP000269001"/>
    </source>
</evidence>
<evidence type="ECO:0000259" key="5">
    <source>
        <dbReference type="PROSITE" id="PS50931"/>
    </source>
</evidence>
<keyword evidence="4" id="KW-0804">Transcription</keyword>
<evidence type="ECO:0000256" key="1">
    <source>
        <dbReference type="ARBA" id="ARBA00009437"/>
    </source>
</evidence>
<dbReference type="AlphaFoldDB" id="A0A3A8EJP6"/>
<keyword evidence="3" id="KW-0238">DNA-binding</keyword>
<dbReference type="Pfam" id="PF00126">
    <property type="entry name" value="HTH_1"/>
    <property type="match status" value="1"/>
</dbReference>